<proteinExistence type="predicted"/>
<accession>A0A6A2XEX5</accession>
<name>A0A6A2XEX5_HIBSY</name>
<keyword evidence="2" id="KW-1185">Reference proteome</keyword>
<dbReference type="Proteomes" id="UP000436088">
    <property type="component" value="Unassembled WGS sequence"/>
</dbReference>
<dbReference type="AlphaFoldDB" id="A0A6A2XEX5"/>
<comment type="caution">
    <text evidence="1">The sequence shown here is derived from an EMBL/GenBank/DDBJ whole genome shotgun (WGS) entry which is preliminary data.</text>
</comment>
<evidence type="ECO:0000313" key="1">
    <source>
        <dbReference type="EMBL" id="KAE8673908.1"/>
    </source>
</evidence>
<gene>
    <name evidence="1" type="ORF">F3Y22_tig00111769pilonHSYRG00110</name>
</gene>
<evidence type="ECO:0000313" key="2">
    <source>
        <dbReference type="Proteomes" id="UP000436088"/>
    </source>
</evidence>
<reference evidence="1" key="1">
    <citation type="submission" date="2019-09" db="EMBL/GenBank/DDBJ databases">
        <title>Draft genome information of white flower Hibiscus syriacus.</title>
        <authorList>
            <person name="Kim Y.-M."/>
        </authorList>
    </citation>
    <scope>NUCLEOTIDE SEQUENCE [LARGE SCALE GENOMIC DNA]</scope>
    <source>
        <strain evidence="1">YM2019G1</strain>
    </source>
</reference>
<sequence length="149" mass="16020">MRKKGEEMGVGAGADLVRDADTALAREFTCKAVVDAIHAGSRTFEAVASCLAVGCCLGGGVEGFDPTAARRGNFTAVGQVRYAWCEGARDLTSRYGPLSQWCTHDQAQHHRTCKLEGRRASHVDLFQDKTNDCTLLVRKVVLSSANADC</sequence>
<protein>
    <submittedName>
        <fullName evidence="1">Uncharacterized protein</fullName>
    </submittedName>
</protein>
<dbReference type="EMBL" id="VEPZ02001421">
    <property type="protein sequence ID" value="KAE8673908.1"/>
    <property type="molecule type" value="Genomic_DNA"/>
</dbReference>
<organism evidence="1 2">
    <name type="scientific">Hibiscus syriacus</name>
    <name type="common">Rose of Sharon</name>
    <dbReference type="NCBI Taxonomy" id="106335"/>
    <lineage>
        <taxon>Eukaryota</taxon>
        <taxon>Viridiplantae</taxon>
        <taxon>Streptophyta</taxon>
        <taxon>Embryophyta</taxon>
        <taxon>Tracheophyta</taxon>
        <taxon>Spermatophyta</taxon>
        <taxon>Magnoliopsida</taxon>
        <taxon>eudicotyledons</taxon>
        <taxon>Gunneridae</taxon>
        <taxon>Pentapetalae</taxon>
        <taxon>rosids</taxon>
        <taxon>malvids</taxon>
        <taxon>Malvales</taxon>
        <taxon>Malvaceae</taxon>
        <taxon>Malvoideae</taxon>
        <taxon>Hibiscus</taxon>
    </lineage>
</organism>